<keyword evidence="3" id="KW-1185">Reference proteome</keyword>
<organism evidence="2 3">
    <name type="scientific">Enterovibrio norvegicus</name>
    <dbReference type="NCBI Taxonomy" id="188144"/>
    <lineage>
        <taxon>Bacteria</taxon>
        <taxon>Pseudomonadati</taxon>
        <taxon>Pseudomonadota</taxon>
        <taxon>Gammaproteobacteria</taxon>
        <taxon>Vibrionales</taxon>
        <taxon>Vibrionaceae</taxon>
        <taxon>Enterovibrio</taxon>
    </lineage>
</organism>
<gene>
    <name evidence="2" type="ORF">ACED35_06995</name>
</gene>
<feature type="transmembrane region" description="Helical" evidence="1">
    <location>
        <begin position="7"/>
        <end position="29"/>
    </location>
</feature>
<accession>A0ABV4KZN6</accession>
<keyword evidence="1" id="KW-0472">Membrane</keyword>
<dbReference type="Proteomes" id="UP001569154">
    <property type="component" value="Unassembled WGS sequence"/>
</dbReference>
<name>A0ABV4KZN6_9GAMM</name>
<keyword evidence="1" id="KW-0812">Transmembrane</keyword>
<evidence type="ECO:0000313" key="3">
    <source>
        <dbReference type="Proteomes" id="UP001569154"/>
    </source>
</evidence>
<protein>
    <submittedName>
        <fullName evidence="2">YnhF family membrane protein</fullName>
    </submittedName>
</protein>
<sequence>MDTNLRIALVTVGFALTMIFTYATVAIVFS</sequence>
<dbReference type="GeneID" id="40414991"/>
<evidence type="ECO:0000256" key="1">
    <source>
        <dbReference type="SAM" id="Phobius"/>
    </source>
</evidence>
<comment type="caution">
    <text evidence="2">The sequence shown here is derived from an EMBL/GenBank/DDBJ whole genome shotgun (WGS) entry which is preliminary data.</text>
</comment>
<dbReference type="RefSeq" id="WP_017009434.1">
    <property type="nucleotide sequence ID" value="NZ_AJYF02000103.1"/>
</dbReference>
<evidence type="ECO:0000313" key="2">
    <source>
        <dbReference type="EMBL" id="MEZ8080855.1"/>
    </source>
</evidence>
<keyword evidence="1" id="KW-1133">Transmembrane helix</keyword>
<proteinExistence type="predicted"/>
<dbReference type="EMBL" id="JBGONM010000013">
    <property type="protein sequence ID" value="MEZ8080855.1"/>
    <property type="molecule type" value="Genomic_DNA"/>
</dbReference>
<reference evidence="2 3" key="1">
    <citation type="submission" date="2024-06" db="EMBL/GenBank/DDBJ databases">
        <authorList>
            <person name="Steensen K."/>
            <person name="Seneca J."/>
            <person name="Bartlau N."/>
            <person name="Yu A.X."/>
            <person name="Polz M.F."/>
        </authorList>
    </citation>
    <scope>NUCLEOTIDE SEQUENCE [LARGE SCALE GENOMIC DNA]</scope>
    <source>
        <strain evidence="2 3">1F260</strain>
    </source>
</reference>